<feature type="transmembrane region" description="Helical" evidence="6">
    <location>
        <begin position="110"/>
        <end position="129"/>
    </location>
</feature>
<accession>A0A011AGL6</accession>
<evidence type="ECO:0000256" key="4">
    <source>
        <dbReference type="ARBA" id="ARBA00022989"/>
    </source>
</evidence>
<feature type="transmembrane region" description="Helical" evidence="6">
    <location>
        <begin position="50"/>
        <end position="68"/>
    </location>
</feature>
<evidence type="ECO:0000256" key="2">
    <source>
        <dbReference type="ARBA" id="ARBA00022448"/>
    </source>
</evidence>
<dbReference type="AlphaFoldDB" id="A0A011AGL6"/>
<feature type="transmembrane region" description="Helical" evidence="6">
    <location>
        <begin position="200"/>
        <end position="221"/>
    </location>
</feature>
<reference evidence="7 8" key="1">
    <citation type="submission" date="2013-07" db="EMBL/GenBank/DDBJ databases">
        <authorList>
            <consortium name="DOE Joint Genome Institute"/>
            <person name="Eisen J."/>
            <person name="Huntemann M."/>
            <person name="Han J."/>
            <person name="Chen A."/>
            <person name="Kyrpides N."/>
            <person name="Mavromatis K."/>
            <person name="Markowitz V."/>
            <person name="Palaniappan K."/>
            <person name="Ivanova N."/>
            <person name="Schaumberg A."/>
            <person name="Pati A."/>
            <person name="Liolios K."/>
            <person name="Nordberg H.P."/>
            <person name="Cantor M.N."/>
            <person name="Hua S.X."/>
            <person name="Woyke T."/>
        </authorList>
    </citation>
    <scope>NUCLEOTIDE SEQUENCE [LARGE SCALE GENOMIC DNA]</scope>
    <source>
        <strain evidence="7 8">DSM 44712</strain>
    </source>
</reference>
<feature type="transmembrane region" description="Helical" evidence="6">
    <location>
        <begin position="80"/>
        <end position="98"/>
    </location>
</feature>
<evidence type="ECO:0000313" key="8">
    <source>
        <dbReference type="Proteomes" id="UP000021053"/>
    </source>
</evidence>
<keyword evidence="8" id="KW-1185">Reference proteome</keyword>
<evidence type="ECO:0008006" key="9">
    <source>
        <dbReference type="Google" id="ProtNLM"/>
    </source>
</evidence>
<proteinExistence type="predicted"/>
<gene>
    <name evidence="7" type="ORF">CryarDRAFT_2257</name>
</gene>
<keyword evidence="3 6" id="KW-0812">Transmembrane</keyword>
<evidence type="ECO:0000256" key="3">
    <source>
        <dbReference type="ARBA" id="ARBA00022692"/>
    </source>
</evidence>
<evidence type="ECO:0000256" key="6">
    <source>
        <dbReference type="SAM" id="Phobius"/>
    </source>
</evidence>
<dbReference type="PANTHER" id="PTHR42718:SF9">
    <property type="entry name" value="MAJOR FACILITATOR SUPERFAMILY MULTIDRUG TRANSPORTER MFSC"/>
    <property type="match status" value="1"/>
</dbReference>
<sequence>MSADAALRRRTTVGFAAAAMLVSYLPFSAVNGALGAIGRTADAGTSSLQWVTDAFTVALTGAVLSGGFDGVQLLRVGQAVAGVGAGLVMAASLSLIAATAPDPAARTQAIALWAAANVAGLGSGPFLAAAVPSWRWLFVPTALLAVGAAAYGPLRSREIVDDEPGRPDHLGQVTGTIGIVVLAAVFVVERRVVNPVLPPALFSSPGFTAAGAAAAAALFAIPRTTIH</sequence>
<evidence type="ECO:0000256" key="5">
    <source>
        <dbReference type="ARBA" id="ARBA00023136"/>
    </source>
</evidence>
<dbReference type="SUPFAM" id="SSF103473">
    <property type="entry name" value="MFS general substrate transporter"/>
    <property type="match status" value="1"/>
</dbReference>
<dbReference type="GO" id="GO:0016020">
    <property type="term" value="C:membrane"/>
    <property type="evidence" value="ECO:0007669"/>
    <property type="project" value="UniProtKB-SubCell"/>
</dbReference>
<keyword evidence="4 6" id="KW-1133">Transmembrane helix</keyword>
<dbReference type="PANTHER" id="PTHR42718">
    <property type="entry name" value="MAJOR FACILITATOR SUPERFAMILY MULTIDRUG TRANSPORTER MFSC"/>
    <property type="match status" value="1"/>
</dbReference>
<feature type="transmembrane region" description="Helical" evidence="6">
    <location>
        <begin position="12"/>
        <end position="30"/>
    </location>
</feature>
<keyword evidence="2" id="KW-0813">Transport</keyword>
<comment type="caution">
    <text evidence="7">The sequence shown here is derived from an EMBL/GenBank/DDBJ whole genome shotgun (WGS) entry which is preliminary data.</text>
</comment>
<dbReference type="RefSeq" id="WP_157017588.1">
    <property type="nucleotide sequence ID" value="NZ_KK073874.1"/>
</dbReference>
<dbReference type="InterPro" id="IPR036259">
    <property type="entry name" value="MFS_trans_sf"/>
</dbReference>
<evidence type="ECO:0000313" key="7">
    <source>
        <dbReference type="EMBL" id="EXG81151.1"/>
    </source>
</evidence>
<keyword evidence="5 6" id="KW-0472">Membrane</keyword>
<feature type="transmembrane region" description="Helical" evidence="6">
    <location>
        <begin position="169"/>
        <end position="188"/>
    </location>
</feature>
<organism evidence="7 8">
    <name type="scientific">Cryptosporangium arvum DSM 44712</name>
    <dbReference type="NCBI Taxonomy" id="927661"/>
    <lineage>
        <taxon>Bacteria</taxon>
        <taxon>Bacillati</taxon>
        <taxon>Actinomycetota</taxon>
        <taxon>Actinomycetes</taxon>
        <taxon>Cryptosporangiales</taxon>
        <taxon>Cryptosporangiaceae</taxon>
        <taxon>Cryptosporangium</taxon>
    </lineage>
</organism>
<dbReference type="Proteomes" id="UP000021053">
    <property type="component" value="Unassembled WGS sequence"/>
</dbReference>
<dbReference type="Gene3D" id="1.20.1250.20">
    <property type="entry name" value="MFS general substrate transporter like domains"/>
    <property type="match status" value="1"/>
</dbReference>
<protein>
    <recommendedName>
        <fullName evidence="9">Arabinose efflux permease family protein</fullName>
    </recommendedName>
</protein>
<comment type="subcellular location">
    <subcellularLocation>
        <location evidence="1">Membrane</location>
        <topology evidence="1">Multi-pass membrane protein</topology>
    </subcellularLocation>
</comment>
<dbReference type="HOGENOM" id="CLU_1218152_0_0_11"/>
<evidence type="ECO:0000256" key="1">
    <source>
        <dbReference type="ARBA" id="ARBA00004141"/>
    </source>
</evidence>
<name>A0A011AGL6_9ACTN</name>
<dbReference type="OrthoDB" id="9781469at2"/>
<feature type="transmembrane region" description="Helical" evidence="6">
    <location>
        <begin position="136"/>
        <end position="154"/>
    </location>
</feature>
<dbReference type="EMBL" id="JFBT01000001">
    <property type="protein sequence ID" value="EXG81151.1"/>
    <property type="molecule type" value="Genomic_DNA"/>
</dbReference>